<evidence type="ECO:0000313" key="2">
    <source>
        <dbReference type="Proteomes" id="UP000244090"/>
    </source>
</evidence>
<reference evidence="1 2" key="1">
    <citation type="submission" date="2018-04" db="EMBL/GenBank/DDBJ databases">
        <title>Genomic Encyclopedia of Archaeal and Bacterial Type Strains, Phase II (KMG-II): from individual species to whole genera.</title>
        <authorList>
            <person name="Goeker M."/>
        </authorList>
    </citation>
    <scope>NUCLEOTIDE SEQUENCE [LARGE SCALE GENOMIC DNA]</scope>
    <source>
        <strain evidence="1 2">DSM 25731</strain>
    </source>
</reference>
<dbReference type="AlphaFoldDB" id="A0A2T6BGW6"/>
<name>A0A2T6BGW6_9FLAO</name>
<comment type="caution">
    <text evidence="1">The sequence shown here is derived from an EMBL/GenBank/DDBJ whole genome shotgun (WGS) entry which is preliminary data.</text>
</comment>
<dbReference type="EMBL" id="QBKT01000020">
    <property type="protein sequence ID" value="PTX55291.1"/>
    <property type="molecule type" value="Genomic_DNA"/>
</dbReference>
<accession>A0A2T6BGW6</accession>
<protein>
    <submittedName>
        <fullName evidence="1">Uncharacterized protein</fullName>
    </submittedName>
</protein>
<keyword evidence="2" id="KW-1185">Reference proteome</keyword>
<dbReference type="RefSeq" id="WP_108116876.1">
    <property type="nucleotide sequence ID" value="NZ_QBKT01000020.1"/>
</dbReference>
<sequence>MKQTELYAEVLDYLGKVANESGNFSNDMLTNIRNQNIKLQDSEIYIRHQLQDNGSSQDIFEKELQKIVGENLFDGNKLDTGRYFIATGVRLTYGVAASGTSRGLVDYGNNLPVGLLNGQIIQKMDSNIVMDLPIKAIADAIHTDKYKYPFNKFILFRDNKTFNAEIRVPDGASLGLQAGEKGYIELRYIGFETSASKK</sequence>
<proteinExistence type="predicted"/>
<evidence type="ECO:0000313" key="1">
    <source>
        <dbReference type="EMBL" id="PTX55291.1"/>
    </source>
</evidence>
<organism evidence="1 2">
    <name type="scientific">Kordia periserrulae</name>
    <dbReference type="NCBI Taxonomy" id="701523"/>
    <lineage>
        <taxon>Bacteria</taxon>
        <taxon>Pseudomonadati</taxon>
        <taxon>Bacteroidota</taxon>
        <taxon>Flavobacteriia</taxon>
        <taxon>Flavobacteriales</taxon>
        <taxon>Flavobacteriaceae</taxon>
        <taxon>Kordia</taxon>
    </lineage>
</organism>
<dbReference type="OrthoDB" id="1189337at2"/>
<dbReference type="Proteomes" id="UP000244090">
    <property type="component" value="Unassembled WGS sequence"/>
</dbReference>
<gene>
    <name evidence="1" type="ORF">C8N46_1203</name>
</gene>